<sequence length="417" mass="47179">MKVKVIVAEVHTHRMPWSGVVDGSLWNISVTTKNKECVITAEEYQPPVDNHDLKLLRQVQVSGDIIQGRVLSWPKAICRQGNILVSQFVTHKNPYIQFLVIDLVKETCFAFCDTVRHFRRSYALMGSVECCLSPDLHMMLLRLPRVVARAHTASLALVARARCPTRPMGVVDNPVDVTDRFRFQDRKLCMLLFDPRFPRRLVSMQVSEFCTKCLVLSRDQETETTILKKSLLLGQLSASQISVAENSLSHDDFNEDSDDSDDAYDPLLVFKTVSCKAEYSRNADRIVLCCFVEDSLHGGMYARVFVFDADNFSCIAKYFQSLDPGDPSEAVSVFQIVFSPCDTRVHVMLPSSDQAQLLCSIDIRNPVSLRNFCRSCILSSMSDARDVAALPLPPSLKKYLQFRLNKYVEKVSESEEN</sequence>
<feature type="domain" description="SOCS box" evidence="1">
    <location>
        <begin position="356"/>
        <end position="406"/>
    </location>
</feature>
<dbReference type="EMBL" id="JBAMIC010000004">
    <property type="protein sequence ID" value="KAK7108800.1"/>
    <property type="molecule type" value="Genomic_DNA"/>
</dbReference>
<evidence type="ECO:0000313" key="3">
    <source>
        <dbReference type="Proteomes" id="UP001374579"/>
    </source>
</evidence>
<keyword evidence="3" id="KW-1185">Reference proteome</keyword>
<dbReference type="GO" id="GO:0035556">
    <property type="term" value="P:intracellular signal transduction"/>
    <property type="evidence" value="ECO:0007669"/>
    <property type="project" value="InterPro"/>
</dbReference>
<dbReference type="Gene3D" id="1.10.750.20">
    <property type="entry name" value="SOCS box"/>
    <property type="match status" value="1"/>
</dbReference>
<dbReference type="PROSITE" id="PS50225">
    <property type="entry name" value="SOCS"/>
    <property type="match status" value="1"/>
</dbReference>
<protein>
    <recommendedName>
        <fullName evidence="1">SOCS box domain-containing protein</fullName>
    </recommendedName>
</protein>
<gene>
    <name evidence="2" type="ORF">V1264_016466</name>
</gene>
<comment type="caution">
    <text evidence="2">The sequence shown here is derived from an EMBL/GenBank/DDBJ whole genome shotgun (WGS) entry which is preliminary data.</text>
</comment>
<dbReference type="InterPro" id="IPR001496">
    <property type="entry name" value="SOCS_box"/>
</dbReference>
<evidence type="ECO:0000313" key="2">
    <source>
        <dbReference type="EMBL" id="KAK7108800.1"/>
    </source>
</evidence>
<dbReference type="SUPFAM" id="SSF158235">
    <property type="entry name" value="SOCS box-like"/>
    <property type="match status" value="1"/>
</dbReference>
<accession>A0AAN9GJA3</accession>
<dbReference type="SMART" id="SM00969">
    <property type="entry name" value="SOCS_box"/>
    <property type="match status" value="1"/>
</dbReference>
<dbReference type="InterPro" id="IPR036036">
    <property type="entry name" value="SOCS_box-like_dom_sf"/>
</dbReference>
<dbReference type="AlphaFoldDB" id="A0AAN9GJA3"/>
<name>A0AAN9GJA3_9CAEN</name>
<dbReference type="Proteomes" id="UP001374579">
    <property type="component" value="Unassembled WGS sequence"/>
</dbReference>
<dbReference type="Pfam" id="PF07525">
    <property type="entry name" value="SOCS_box"/>
    <property type="match status" value="1"/>
</dbReference>
<evidence type="ECO:0000259" key="1">
    <source>
        <dbReference type="PROSITE" id="PS50225"/>
    </source>
</evidence>
<reference evidence="2 3" key="1">
    <citation type="submission" date="2024-02" db="EMBL/GenBank/DDBJ databases">
        <title>Chromosome-scale genome assembly of the rough periwinkle Littorina saxatilis.</title>
        <authorList>
            <person name="De Jode A."/>
            <person name="Faria R."/>
            <person name="Formenti G."/>
            <person name="Sims Y."/>
            <person name="Smith T.P."/>
            <person name="Tracey A."/>
            <person name="Wood J.M.D."/>
            <person name="Zagrodzka Z.B."/>
            <person name="Johannesson K."/>
            <person name="Butlin R.K."/>
            <person name="Leder E.H."/>
        </authorList>
    </citation>
    <scope>NUCLEOTIDE SEQUENCE [LARGE SCALE GENOMIC DNA]</scope>
    <source>
        <strain evidence="2">Snail1</strain>
        <tissue evidence="2">Muscle</tissue>
    </source>
</reference>
<proteinExistence type="predicted"/>
<organism evidence="2 3">
    <name type="scientific">Littorina saxatilis</name>
    <dbReference type="NCBI Taxonomy" id="31220"/>
    <lineage>
        <taxon>Eukaryota</taxon>
        <taxon>Metazoa</taxon>
        <taxon>Spiralia</taxon>
        <taxon>Lophotrochozoa</taxon>
        <taxon>Mollusca</taxon>
        <taxon>Gastropoda</taxon>
        <taxon>Caenogastropoda</taxon>
        <taxon>Littorinimorpha</taxon>
        <taxon>Littorinoidea</taxon>
        <taxon>Littorinidae</taxon>
        <taxon>Littorina</taxon>
    </lineage>
</organism>